<dbReference type="GO" id="GO:0009231">
    <property type="term" value="P:riboflavin biosynthetic process"/>
    <property type="evidence" value="ECO:0007669"/>
    <property type="project" value="TreeGrafter"/>
</dbReference>
<dbReference type="KEGG" id="prz:GZH47_00580"/>
<evidence type="ECO:0000313" key="7">
    <source>
        <dbReference type="Proteomes" id="UP000479114"/>
    </source>
</evidence>
<reference evidence="6 7" key="1">
    <citation type="submission" date="2020-02" db="EMBL/GenBank/DDBJ databases">
        <title>Paenibacillus sp. nov., isolated from rhizosphere soil of tomato.</title>
        <authorList>
            <person name="Weon H.-Y."/>
            <person name="Lee S.A."/>
        </authorList>
    </citation>
    <scope>NUCLEOTIDE SEQUENCE [LARGE SCALE GENOMIC DNA]</scope>
    <source>
        <strain evidence="6 7">14171R-81</strain>
    </source>
</reference>
<organism evidence="6 7">
    <name type="scientific">Paenibacillus rhizovicinus</name>
    <dbReference type="NCBI Taxonomy" id="2704463"/>
    <lineage>
        <taxon>Bacteria</taxon>
        <taxon>Bacillati</taxon>
        <taxon>Bacillota</taxon>
        <taxon>Bacilli</taxon>
        <taxon>Bacillales</taxon>
        <taxon>Paenibacillaceae</taxon>
        <taxon>Paenibacillus</taxon>
    </lineage>
</organism>
<dbReference type="InterPro" id="IPR003785">
    <property type="entry name" value="Creatininase/forma_Hydrolase"/>
</dbReference>
<dbReference type="Pfam" id="PF02633">
    <property type="entry name" value="Creatininase"/>
    <property type="match status" value="1"/>
</dbReference>
<dbReference type="EMBL" id="CP048286">
    <property type="protein sequence ID" value="QHW29473.1"/>
    <property type="molecule type" value="Genomic_DNA"/>
</dbReference>
<gene>
    <name evidence="6" type="ORF">GZH47_00580</name>
</gene>
<dbReference type="SUPFAM" id="SSF102215">
    <property type="entry name" value="Creatininase"/>
    <property type="match status" value="1"/>
</dbReference>
<protein>
    <submittedName>
        <fullName evidence="6">Creatininase family protein</fullName>
    </submittedName>
</protein>
<evidence type="ECO:0000313" key="6">
    <source>
        <dbReference type="EMBL" id="QHW29473.1"/>
    </source>
</evidence>
<evidence type="ECO:0000256" key="1">
    <source>
        <dbReference type="ARBA" id="ARBA00001947"/>
    </source>
</evidence>
<comment type="similarity">
    <text evidence="5">Belongs to the creatininase superfamily.</text>
</comment>
<dbReference type="PANTHER" id="PTHR35005:SF1">
    <property type="entry name" value="2-AMINO-5-FORMYLAMINO-6-RIBOSYLAMINOPYRIMIDIN-4(3H)-ONE 5'-MONOPHOSPHATE DEFORMYLASE"/>
    <property type="match status" value="1"/>
</dbReference>
<name>A0A6C0NUQ0_9BACL</name>
<keyword evidence="3" id="KW-0378">Hydrolase</keyword>
<accession>A0A6C0NUQ0</accession>
<dbReference type="GO" id="GO:0016811">
    <property type="term" value="F:hydrolase activity, acting on carbon-nitrogen (but not peptide) bonds, in linear amides"/>
    <property type="evidence" value="ECO:0007669"/>
    <property type="project" value="TreeGrafter"/>
</dbReference>
<evidence type="ECO:0000256" key="4">
    <source>
        <dbReference type="ARBA" id="ARBA00022833"/>
    </source>
</evidence>
<dbReference type="Gene3D" id="3.40.50.10310">
    <property type="entry name" value="Creatininase"/>
    <property type="match status" value="1"/>
</dbReference>
<keyword evidence="4" id="KW-0862">Zinc</keyword>
<dbReference type="PANTHER" id="PTHR35005">
    <property type="entry name" value="3-DEHYDRO-SCYLLO-INOSOSE HYDROLASE"/>
    <property type="match status" value="1"/>
</dbReference>
<comment type="cofactor">
    <cofactor evidence="1">
        <name>Zn(2+)</name>
        <dbReference type="ChEBI" id="CHEBI:29105"/>
    </cofactor>
</comment>
<keyword evidence="2" id="KW-0479">Metal-binding</keyword>
<proteinExistence type="inferred from homology"/>
<dbReference type="GO" id="GO:0046872">
    <property type="term" value="F:metal ion binding"/>
    <property type="evidence" value="ECO:0007669"/>
    <property type="project" value="UniProtKB-KW"/>
</dbReference>
<dbReference type="AlphaFoldDB" id="A0A6C0NUQ0"/>
<dbReference type="RefSeq" id="WP_162638043.1">
    <property type="nucleotide sequence ID" value="NZ_CP048286.1"/>
</dbReference>
<sequence>MFMRYEGAAWEERFLPRLTSKQVKELPKEDALVVLPIGAIEQHGPHLPVMTDALIGEATLTQALAKLPSEANIWLLPPISYGKSNEHLGLPGTISLSAATLQGIVMDIAESLKLSGFGKLLLFNTHGGNVDLLNVVSREIRIRHGMTVFYLAPSSLGGAEDLIEPEELEYGIHGGDYETSIVKAIKPGWVQDDFLVREMPNVGDKRFLTLEGRIRFAWRMADISASGICGDATKATAAKGEIIQERVTDTLAEALVELCAFDVADVRRGAEEKAKKELKS</sequence>
<keyword evidence="7" id="KW-1185">Reference proteome</keyword>
<evidence type="ECO:0000256" key="2">
    <source>
        <dbReference type="ARBA" id="ARBA00022723"/>
    </source>
</evidence>
<dbReference type="Proteomes" id="UP000479114">
    <property type="component" value="Chromosome"/>
</dbReference>
<dbReference type="InterPro" id="IPR024087">
    <property type="entry name" value="Creatininase-like_sf"/>
</dbReference>
<evidence type="ECO:0000256" key="5">
    <source>
        <dbReference type="ARBA" id="ARBA00024029"/>
    </source>
</evidence>
<evidence type="ECO:0000256" key="3">
    <source>
        <dbReference type="ARBA" id="ARBA00022801"/>
    </source>
</evidence>